<keyword evidence="4" id="KW-0288">FMN</keyword>
<dbReference type="SUPFAM" id="SSF52402">
    <property type="entry name" value="Adenine nucleotide alpha hydrolases-like"/>
    <property type="match status" value="1"/>
</dbReference>
<dbReference type="InterPro" id="IPR002500">
    <property type="entry name" value="PAPS_reduct_dom"/>
</dbReference>
<evidence type="ECO:0000313" key="15">
    <source>
        <dbReference type="Proteomes" id="UP001107558"/>
    </source>
</evidence>
<dbReference type="PANTHER" id="PTHR23293:SF9">
    <property type="entry name" value="FAD SYNTHASE"/>
    <property type="match status" value="1"/>
</dbReference>
<dbReference type="InterPro" id="IPR014729">
    <property type="entry name" value="Rossmann-like_a/b/a_fold"/>
</dbReference>
<name>A0A9J6BFD9_POLVA</name>
<keyword evidence="7" id="KW-0547">Nucleotide-binding</keyword>
<evidence type="ECO:0000313" key="14">
    <source>
        <dbReference type="EMBL" id="KAG5668609.1"/>
    </source>
</evidence>
<evidence type="ECO:0000259" key="13">
    <source>
        <dbReference type="Pfam" id="PF01507"/>
    </source>
</evidence>
<comment type="pathway">
    <text evidence="1">Cofactor biosynthesis; FAD biosynthesis; FAD from FMN: step 1/1.</text>
</comment>
<evidence type="ECO:0000256" key="8">
    <source>
        <dbReference type="ARBA" id="ARBA00022827"/>
    </source>
</evidence>
<dbReference type="GO" id="GO:0005524">
    <property type="term" value="F:ATP binding"/>
    <property type="evidence" value="ECO:0007669"/>
    <property type="project" value="UniProtKB-KW"/>
</dbReference>
<feature type="domain" description="Phosphoadenosine phosphosulphate reductase" evidence="13">
    <location>
        <begin position="67"/>
        <end position="223"/>
    </location>
</feature>
<dbReference type="Proteomes" id="UP001107558">
    <property type="component" value="Chromosome 4"/>
</dbReference>
<comment type="catalytic activity">
    <reaction evidence="12">
        <text>FMN + ATP + H(+) = FAD + diphosphate</text>
        <dbReference type="Rhea" id="RHEA:17237"/>
        <dbReference type="ChEBI" id="CHEBI:15378"/>
        <dbReference type="ChEBI" id="CHEBI:30616"/>
        <dbReference type="ChEBI" id="CHEBI:33019"/>
        <dbReference type="ChEBI" id="CHEBI:57692"/>
        <dbReference type="ChEBI" id="CHEBI:58210"/>
        <dbReference type="EC" id="2.7.7.2"/>
    </reaction>
</comment>
<dbReference type="AlphaFoldDB" id="A0A9J6BFD9"/>
<gene>
    <name evidence="14" type="ORF">PVAND_016545</name>
</gene>
<keyword evidence="5" id="KW-0808">Transferase</keyword>
<proteinExistence type="predicted"/>
<evidence type="ECO:0000256" key="11">
    <source>
        <dbReference type="ARBA" id="ARBA00031871"/>
    </source>
</evidence>
<evidence type="ECO:0000256" key="4">
    <source>
        <dbReference type="ARBA" id="ARBA00022643"/>
    </source>
</evidence>
<accession>A0A9J6BFD9</accession>
<evidence type="ECO:0000256" key="6">
    <source>
        <dbReference type="ARBA" id="ARBA00022695"/>
    </source>
</evidence>
<comment type="caution">
    <text evidence="14">The sequence shown here is derived from an EMBL/GenBank/DDBJ whole genome shotgun (WGS) entry which is preliminary data.</text>
</comment>
<evidence type="ECO:0000256" key="9">
    <source>
        <dbReference type="ARBA" id="ARBA00022840"/>
    </source>
</evidence>
<evidence type="ECO:0000256" key="7">
    <source>
        <dbReference type="ARBA" id="ARBA00022741"/>
    </source>
</evidence>
<dbReference type="GO" id="GO:0006747">
    <property type="term" value="P:FAD biosynthetic process"/>
    <property type="evidence" value="ECO:0007669"/>
    <property type="project" value="TreeGrafter"/>
</dbReference>
<sequence length="254" mass="29375">MLVNIRKIIFPRNSSLYCGFKSSKVRPSSIMTATNGHQPPLTSDFDTKLKNSFDIIEKAFQQYDTRQIFLSFNGGKDCTVLLDLIKNFLKNSISDLKIFYFRQTNPFPEIDDFVSGCERHYGVKIITLEANCSMKQILEAIVENDDDLAACFMGCRKNDPTYKKREKVDPFEPTDKGWPQLMRINPLLDWTCKDIWQYLLQNKVPYCSLYNIGYTSIGNMKNTIQNPHLINDDGVTYKPAFELLDDEFERAGRL</sequence>
<dbReference type="OrthoDB" id="270728at2759"/>
<dbReference type="PANTHER" id="PTHR23293">
    <property type="entry name" value="FAD SYNTHETASE-RELATED FMN ADENYLYLTRANSFERASE"/>
    <property type="match status" value="1"/>
</dbReference>
<dbReference type="Pfam" id="PF01507">
    <property type="entry name" value="PAPS_reduct"/>
    <property type="match status" value="1"/>
</dbReference>
<dbReference type="EMBL" id="JADBJN010000004">
    <property type="protein sequence ID" value="KAG5668609.1"/>
    <property type="molecule type" value="Genomic_DNA"/>
</dbReference>
<protein>
    <recommendedName>
        <fullName evidence="2">FAD synthase</fullName>
        <ecNumber evidence="2">2.7.7.2</ecNumber>
    </recommendedName>
    <alternativeName>
        <fullName evidence="10">FAD pyrophosphorylase</fullName>
    </alternativeName>
    <alternativeName>
        <fullName evidence="11">FMN adenylyltransferase</fullName>
    </alternativeName>
</protein>
<keyword evidence="9" id="KW-0067">ATP-binding</keyword>
<evidence type="ECO:0000256" key="12">
    <source>
        <dbReference type="ARBA" id="ARBA00049494"/>
    </source>
</evidence>
<dbReference type="Gene3D" id="3.40.50.620">
    <property type="entry name" value="HUPs"/>
    <property type="match status" value="1"/>
</dbReference>
<keyword evidence="8" id="KW-0274">FAD</keyword>
<keyword evidence="15" id="KW-1185">Reference proteome</keyword>
<evidence type="ECO:0000256" key="3">
    <source>
        <dbReference type="ARBA" id="ARBA00022630"/>
    </source>
</evidence>
<dbReference type="EC" id="2.7.7.2" evidence="2"/>
<keyword evidence="3" id="KW-0285">Flavoprotein</keyword>
<reference evidence="14" key="1">
    <citation type="submission" date="2021-03" db="EMBL/GenBank/DDBJ databases">
        <title>Chromosome level genome of the anhydrobiotic midge Polypedilum vanderplanki.</title>
        <authorList>
            <person name="Yoshida Y."/>
            <person name="Kikawada T."/>
            <person name="Gusev O."/>
        </authorList>
    </citation>
    <scope>NUCLEOTIDE SEQUENCE</scope>
    <source>
        <strain evidence="14">NIAS01</strain>
        <tissue evidence="14">Whole body or cell culture</tissue>
    </source>
</reference>
<evidence type="ECO:0000256" key="1">
    <source>
        <dbReference type="ARBA" id="ARBA00004726"/>
    </source>
</evidence>
<dbReference type="CDD" id="cd23948">
    <property type="entry name" value="FAD_synthase"/>
    <property type="match status" value="1"/>
</dbReference>
<evidence type="ECO:0000256" key="10">
    <source>
        <dbReference type="ARBA" id="ARBA00031145"/>
    </source>
</evidence>
<organism evidence="14 15">
    <name type="scientific">Polypedilum vanderplanki</name>
    <name type="common">Sleeping chironomid midge</name>
    <dbReference type="NCBI Taxonomy" id="319348"/>
    <lineage>
        <taxon>Eukaryota</taxon>
        <taxon>Metazoa</taxon>
        <taxon>Ecdysozoa</taxon>
        <taxon>Arthropoda</taxon>
        <taxon>Hexapoda</taxon>
        <taxon>Insecta</taxon>
        <taxon>Pterygota</taxon>
        <taxon>Neoptera</taxon>
        <taxon>Endopterygota</taxon>
        <taxon>Diptera</taxon>
        <taxon>Nematocera</taxon>
        <taxon>Chironomoidea</taxon>
        <taxon>Chironomidae</taxon>
        <taxon>Chironominae</taxon>
        <taxon>Polypedilum</taxon>
        <taxon>Polypedilum</taxon>
    </lineage>
</organism>
<dbReference type="GO" id="GO:0003919">
    <property type="term" value="F:FMN adenylyltransferase activity"/>
    <property type="evidence" value="ECO:0007669"/>
    <property type="project" value="UniProtKB-EC"/>
</dbReference>
<keyword evidence="6" id="KW-0548">Nucleotidyltransferase</keyword>
<evidence type="ECO:0000256" key="5">
    <source>
        <dbReference type="ARBA" id="ARBA00022679"/>
    </source>
</evidence>
<evidence type="ECO:0000256" key="2">
    <source>
        <dbReference type="ARBA" id="ARBA00012393"/>
    </source>
</evidence>